<dbReference type="CDD" id="cd16442">
    <property type="entry name" value="BPL"/>
    <property type="match status" value="1"/>
</dbReference>
<dbReference type="InterPro" id="IPR008988">
    <property type="entry name" value="Transcriptional_repressor_C"/>
</dbReference>
<keyword evidence="6" id="KW-0678">Repressor</keyword>
<evidence type="ECO:0000256" key="6">
    <source>
        <dbReference type="HAMAP-Rule" id="MF_00978"/>
    </source>
</evidence>
<evidence type="ECO:0000313" key="8">
    <source>
        <dbReference type="EMBL" id="RZU35332.1"/>
    </source>
</evidence>
<comment type="similarity">
    <text evidence="6">Belongs to the biotin--protein ligase family.</text>
</comment>
<dbReference type="InterPro" id="IPR045864">
    <property type="entry name" value="aa-tRNA-synth_II/BPL/LPL"/>
</dbReference>
<dbReference type="InterPro" id="IPR036388">
    <property type="entry name" value="WH-like_DNA-bd_sf"/>
</dbReference>
<comment type="caution">
    <text evidence="8">The sequence shown here is derived from an EMBL/GenBank/DDBJ whole genome shotgun (WGS) entry which is preliminary data.</text>
</comment>
<dbReference type="InterPro" id="IPR004408">
    <property type="entry name" value="Biotin_CoA_COase_ligase"/>
</dbReference>
<reference evidence="8 9" key="1">
    <citation type="submission" date="2019-02" db="EMBL/GenBank/DDBJ databases">
        <title>Genomic Encyclopedia of Type Strains, Phase IV (KMG-IV): sequencing the most valuable type-strain genomes for metagenomic binning, comparative biology and taxonomic classification.</title>
        <authorList>
            <person name="Goeker M."/>
        </authorList>
    </citation>
    <scope>NUCLEOTIDE SEQUENCE [LARGE SCALE GENOMIC DNA]</scope>
    <source>
        <strain evidence="8 9">DSM 105135</strain>
    </source>
</reference>
<dbReference type="RefSeq" id="WP_130415823.1">
    <property type="nucleotide sequence ID" value="NZ_SHKX01000018.1"/>
</dbReference>
<dbReference type="PANTHER" id="PTHR12835:SF5">
    <property type="entry name" value="BIOTIN--PROTEIN LIGASE"/>
    <property type="match status" value="1"/>
</dbReference>
<dbReference type="InterPro" id="IPR030855">
    <property type="entry name" value="Bifunct_BirA"/>
</dbReference>
<dbReference type="GO" id="GO:0005737">
    <property type="term" value="C:cytoplasm"/>
    <property type="evidence" value="ECO:0007669"/>
    <property type="project" value="TreeGrafter"/>
</dbReference>
<dbReference type="Gene3D" id="3.30.930.10">
    <property type="entry name" value="Bira Bifunctional Protein, Domain 2"/>
    <property type="match status" value="1"/>
</dbReference>
<dbReference type="NCBIfam" id="TIGR00121">
    <property type="entry name" value="birA_ligase"/>
    <property type="match status" value="1"/>
</dbReference>
<dbReference type="SUPFAM" id="SSF55681">
    <property type="entry name" value="Class II aaRS and biotin synthetases"/>
    <property type="match status" value="1"/>
</dbReference>
<dbReference type="InterPro" id="IPR036390">
    <property type="entry name" value="WH_DNA-bd_sf"/>
</dbReference>
<accession>A0A4Q7YDE2</accession>
<dbReference type="OrthoDB" id="9807064at2"/>
<keyword evidence="6" id="KW-0804">Transcription</keyword>
<keyword evidence="6" id="KW-0805">Transcription regulation</keyword>
<dbReference type="GO" id="GO:0003677">
    <property type="term" value="F:DNA binding"/>
    <property type="evidence" value="ECO:0007669"/>
    <property type="project" value="UniProtKB-UniRule"/>
</dbReference>
<feature type="binding site" evidence="6">
    <location>
        <begin position="115"/>
        <end position="117"/>
    </location>
    <ligand>
        <name>biotin</name>
        <dbReference type="ChEBI" id="CHEBI:57586"/>
    </ligand>
</feature>
<keyword evidence="6" id="KW-0238">DNA-binding</keyword>
<dbReference type="EC" id="6.3.4.15" evidence="6"/>
<dbReference type="SUPFAM" id="SSF46785">
    <property type="entry name" value="Winged helix' DNA-binding domain"/>
    <property type="match status" value="1"/>
</dbReference>
<evidence type="ECO:0000256" key="3">
    <source>
        <dbReference type="ARBA" id="ARBA00022840"/>
    </source>
</evidence>
<dbReference type="PANTHER" id="PTHR12835">
    <property type="entry name" value="BIOTIN PROTEIN LIGASE"/>
    <property type="match status" value="1"/>
</dbReference>
<dbReference type="GO" id="GO:0005524">
    <property type="term" value="F:ATP binding"/>
    <property type="evidence" value="ECO:0007669"/>
    <property type="project" value="UniProtKB-UniRule"/>
</dbReference>
<keyword evidence="1 6" id="KW-0436">Ligase</keyword>
<dbReference type="GO" id="GO:0004077">
    <property type="term" value="F:biotin--[biotin carboxyl-carrier protein] ligase activity"/>
    <property type="evidence" value="ECO:0007669"/>
    <property type="project" value="UniProtKB-UniRule"/>
</dbReference>
<dbReference type="Gene3D" id="2.30.30.100">
    <property type="match status" value="1"/>
</dbReference>
<gene>
    <name evidence="6" type="primary">birA</name>
    <name evidence="8" type="ORF">EV700_3284</name>
</gene>
<organism evidence="8 9">
    <name type="scientific">Fluviicoccus keumensis</name>
    <dbReference type="NCBI Taxonomy" id="1435465"/>
    <lineage>
        <taxon>Bacteria</taxon>
        <taxon>Pseudomonadati</taxon>
        <taxon>Pseudomonadota</taxon>
        <taxon>Gammaproteobacteria</taxon>
        <taxon>Moraxellales</taxon>
        <taxon>Moraxellaceae</taxon>
        <taxon>Fluviicoccus</taxon>
    </lineage>
</organism>
<comment type="catalytic activity">
    <reaction evidence="5 6">
        <text>biotin + L-lysyl-[protein] + ATP = N(6)-biotinyl-L-lysyl-[protein] + AMP + diphosphate + H(+)</text>
        <dbReference type="Rhea" id="RHEA:11756"/>
        <dbReference type="Rhea" id="RHEA-COMP:9752"/>
        <dbReference type="Rhea" id="RHEA-COMP:10505"/>
        <dbReference type="ChEBI" id="CHEBI:15378"/>
        <dbReference type="ChEBI" id="CHEBI:29969"/>
        <dbReference type="ChEBI" id="CHEBI:30616"/>
        <dbReference type="ChEBI" id="CHEBI:33019"/>
        <dbReference type="ChEBI" id="CHEBI:57586"/>
        <dbReference type="ChEBI" id="CHEBI:83144"/>
        <dbReference type="ChEBI" id="CHEBI:456215"/>
        <dbReference type="EC" id="6.3.4.15"/>
    </reaction>
</comment>
<dbReference type="InterPro" id="IPR013196">
    <property type="entry name" value="HTH_11"/>
</dbReference>
<dbReference type="Pfam" id="PF08279">
    <property type="entry name" value="HTH_11"/>
    <property type="match status" value="1"/>
</dbReference>
<evidence type="ECO:0000313" key="9">
    <source>
        <dbReference type="Proteomes" id="UP000292423"/>
    </source>
</evidence>
<comment type="function">
    <text evidence="6">Acts both as a biotin--[acetyl-CoA-carboxylase] ligase and a biotin-operon repressor. In the presence of ATP, BirA activates biotin to form the BirA-biotinyl-5'-adenylate (BirA-bio-5'-AMP or holoBirA) complex. HoloBirA can either transfer the biotinyl moiety to the biotin carboxyl carrier protein (BCCP) subunit of acetyl-CoA carboxylase, or bind to the biotin operator site and inhibit transcription of the operon.</text>
</comment>
<dbReference type="AlphaFoldDB" id="A0A4Q7YDE2"/>
<evidence type="ECO:0000256" key="4">
    <source>
        <dbReference type="ARBA" id="ARBA00023267"/>
    </source>
</evidence>
<feature type="binding site" evidence="6">
    <location>
        <begin position="88"/>
        <end position="90"/>
    </location>
    <ligand>
        <name>biotin</name>
        <dbReference type="ChEBI" id="CHEBI:57586"/>
    </ligand>
</feature>
<keyword evidence="2 6" id="KW-0547">Nucleotide-binding</keyword>
<feature type="DNA-binding region" description="H-T-H motif" evidence="6">
    <location>
        <begin position="15"/>
        <end position="34"/>
    </location>
</feature>
<feature type="binding site" evidence="6">
    <location>
        <position position="111"/>
    </location>
    <ligand>
        <name>biotin</name>
        <dbReference type="ChEBI" id="CHEBI:57586"/>
    </ligand>
</feature>
<proteinExistence type="inferred from homology"/>
<dbReference type="Pfam" id="PF02237">
    <property type="entry name" value="BPL_C"/>
    <property type="match status" value="1"/>
</dbReference>
<dbReference type="GO" id="GO:0006355">
    <property type="term" value="P:regulation of DNA-templated transcription"/>
    <property type="evidence" value="ECO:0007669"/>
    <property type="project" value="UniProtKB-UniRule"/>
</dbReference>
<sequence length="320" mass="34464">MRLLRLLADGALHSGVELAEALAVSRMTVSNRIAAWRAKGVDIEIVTGKGYRLSQRLEFLEIEQIKKELEKEFPERNIELQVADIVESTNDTAMTHVSQASSPVICLAEYQESGRGRRGRKWVSAPAGGFIGSFGWKINAGVGALQGLSLAVGVVVVQALESLGFEGLGLKWPNDIVTHKGKVGGILIELSGEISGPSVVVVGIGLNIYMPLGVQDNPVDALIQSESEIKCASRSQITLAVLVAVAKLLDNYVNTGFSFWRQAWMDMDAYAGKEVRLTGYNVLVQGNERGVDQNGAILIEMSDGIHAFSGGEISLRQITS</sequence>
<evidence type="ECO:0000256" key="5">
    <source>
        <dbReference type="ARBA" id="ARBA00047846"/>
    </source>
</evidence>
<feature type="binding site" evidence="6">
    <location>
        <position position="182"/>
    </location>
    <ligand>
        <name>biotin</name>
        <dbReference type="ChEBI" id="CHEBI:57586"/>
    </ligand>
</feature>
<dbReference type="HAMAP" id="MF_00978">
    <property type="entry name" value="Bifunct_BirA"/>
    <property type="match status" value="1"/>
</dbReference>
<dbReference type="EMBL" id="SHKX01000018">
    <property type="protein sequence ID" value="RZU35332.1"/>
    <property type="molecule type" value="Genomic_DNA"/>
</dbReference>
<evidence type="ECO:0000259" key="7">
    <source>
        <dbReference type="PROSITE" id="PS51733"/>
    </source>
</evidence>
<dbReference type="Proteomes" id="UP000292423">
    <property type="component" value="Unassembled WGS sequence"/>
</dbReference>
<dbReference type="PROSITE" id="PS51733">
    <property type="entry name" value="BPL_LPL_CATALYTIC"/>
    <property type="match status" value="1"/>
</dbReference>
<keyword evidence="9" id="KW-1185">Reference proteome</keyword>
<name>A0A4Q7YDE2_9GAMM</name>
<evidence type="ECO:0000256" key="1">
    <source>
        <dbReference type="ARBA" id="ARBA00022598"/>
    </source>
</evidence>
<dbReference type="InterPro" id="IPR003142">
    <property type="entry name" value="BPL_C"/>
</dbReference>
<dbReference type="InterPro" id="IPR004143">
    <property type="entry name" value="BPL_LPL_catalytic"/>
</dbReference>
<dbReference type="Pfam" id="PF03099">
    <property type="entry name" value="BPL_LplA_LipB"/>
    <property type="match status" value="1"/>
</dbReference>
<evidence type="ECO:0000256" key="2">
    <source>
        <dbReference type="ARBA" id="ARBA00022741"/>
    </source>
</evidence>
<keyword evidence="3 6" id="KW-0067">ATP-binding</keyword>
<feature type="domain" description="BPL/LPL catalytic" evidence="7">
    <location>
        <begin position="72"/>
        <end position="253"/>
    </location>
</feature>
<dbReference type="SUPFAM" id="SSF50037">
    <property type="entry name" value="C-terminal domain of transcriptional repressors"/>
    <property type="match status" value="1"/>
</dbReference>
<dbReference type="Gene3D" id="1.10.10.10">
    <property type="entry name" value="Winged helix-like DNA-binding domain superfamily/Winged helix DNA-binding domain"/>
    <property type="match status" value="1"/>
</dbReference>
<protein>
    <recommendedName>
        <fullName evidence="6">Bifunctional ligase/repressor BirA</fullName>
    </recommendedName>
    <alternativeName>
        <fullName evidence="6">Biotin operon repressor</fullName>
    </alternativeName>
    <alternativeName>
        <fullName evidence="6">Biotin--[acetyl-CoA-carboxylase] ligase</fullName>
        <ecNumber evidence="6">6.3.4.15</ecNumber>
    </alternativeName>
    <alternativeName>
        <fullName evidence="6">Biotin--protein ligase</fullName>
    </alternativeName>
    <alternativeName>
        <fullName evidence="6">Biotin-[acetyl-CoA carboxylase] synthetase</fullName>
    </alternativeName>
</protein>
<keyword evidence="4 6" id="KW-0092">Biotin</keyword>